<name>A0ABS1V5H4_9PROT</name>
<evidence type="ECO:0000259" key="6">
    <source>
        <dbReference type="Pfam" id="PF07244"/>
    </source>
</evidence>
<dbReference type="Pfam" id="PF01103">
    <property type="entry name" value="Omp85"/>
    <property type="match status" value="1"/>
</dbReference>
<feature type="signal peptide" evidence="4">
    <location>
        <begin position="1"/>
        <end position="21"/>
    </location>
</feature>
<dbReference type="InterPro" id="IPR000184">
    <property type="entry name" value="Bac_surfAg_D15"/>
</dbReference>
<dbReference type="Proteomes" id="UP000606490">
    <property type="component" value="Unassembled WGS sequence"/>
</dbReference>
<dbReference type="PANTHER" id="PTHR12815">
    <property type="entry name" value="SORTING AND ASSEMBLY MACHINERY SAMM50 PROTEIN FAMILY MEMBER"/>
    <property type="match status" value="1"/>
</dbReference>
<comment type="caution">
    <text evidence="7">The sequence shown here is derived from an EMBL/GenBank/DDBJ whole genome shotgun (WGS) entry which is preliminary data.</text>
</comment>
<protein>
    <submittedName>
        <fullName evidence="7">Outer membrane protein assembly factor</fullName>
    </submittedName>
</protein>
<evidence type="ECO:0000256" key="1">
    <source>
        <dbReference type="ARBA" id="ARBA00004370"/>
    </source>
</evidence>
<evidence type="ECO:0000313" key="8">
    <source>
        <dbReference type="Proteomes" id="UP000606490"/>
    </source>
</evidence>
<evidence type="ECO:0000313" key="7">
    <source>
        <dbReference type="EMBL" id="MBL6456941.1"/>
    </source>
</evidence>
<keyword evidence="4" id="KW-0732">Signal</keyword>
<keyword evidence="8" id="KW-1185">Reference proteome</keyword>
<dbReference type="Gene3D" id="2.40.160.50">
    <property type="entry name" value="membrane protein fhac: a member of the omp85/tpsb transporter family"/>
    <property type="match status" value="1"/>
</dbReference>
<evidence type="ECO:0000256" key="3">
    <source>
        <dbReference type="ARBA" id="ARBA00023136"/>
    </source>
</evidence>
<proteinExistence type="predicted"/>
<evidence type="ECO:0000259" key="5">
    <source>
        <dbReference type="Pfam" id="PF01103"/>
    </source>
</evidence>
<feature type="domain" description="Bacterial surface antigen (D15)" evidence="5">
    <location>
        <begin position="317"/>
        <end position="617"/>
    </location>
</feature>
<dbReference type="Pfam" id="PF07244">
    <property type="entry name" value="POTRA"/>
    <property type="match status" value="1"/>
</dbReference>
<sequence>MSRLRSILLLLALLAASPALAQDGDPATLPYRVEIAPTGDSRLDAALRAVSQLVALQDQAPTSAGGVLGRAEGDRERLQQALQSEGYWGGVARITLAGLPLGNPDLPIRLENPPERPVPVRITAEPGTPYRIGSISIRATTPAEQPSINQVLATPIGIAPGDVARAEPVLTAERTMLDRLLAAGHPLASQAGRETLVDHGSKTMEIAWRFAPGPVATFAPPQVEGAVRVDPDFLRRQAGHMTGDIYSPERLEKQRQELMALGPFGSVRARAAERLDAEGRLPVTFTVAERARHAVGATAAYETNYGPSIRVYWEHRNLFGGAERLRLEGEVARIGTGGGVDQMTYRTAATYRSPGIFGRDLTLVATIGALRERLEAYDRDALAASILFERRLSDQLTVRAGPMAEFGSIGPPDGKLSPYQIVGVLFGARYDGTDSLLDPSKGWRADGTVTPSYSLRESEPFLPVRITGSTYWDVFGDRRSILAVRGTLGSLMGSGRGSVPRHMRFYAGGGGSVRGFDYQSIGPRDERNKPSGGASLLEASVEWRQRVWGDIGGVVFVDAGTVGTGSLPDTSNLRVGAGLGLRYYTPIGPIRADVALPVIREPNSSGYGLYVGIGQAF</sequence>
<keyword evidence="2" id="KW-0812">Transmembrane</keyword>
<feature type="chain" id="PRO_5046228270" evidence="4">
    <location>
        <begin position="22"/>
        <end position="617"/>
    </location>
</feature>
<keyword evidence="2" id="KW-1134">Transmembrane beta strand</keyword>
<gene>
    <name evidence="7" type="ORF">JMJ55_16510</name>
</gene>
<accession>A0ABS1V5H4</accession>
<dbReference type="InterPro" id="IPR039910">
    <property type="entry name" value="D15-like"/>
</dbReference>
<comment type="subcellular location">
    <subcellularLocation>
        <location evidence="1">Membrane</location>
    </subcellularLocation>
</comment>
<feature type="domain" description="POTRA" evidence="6">
    <location>
        <begin position="222"/>
        <end position="290"/>
    </location>
</feature>
<organism evidence="7 8">
    <name type="scientific">Belnapia mucosa</name>
    <dbReference type="NCBI Taxonomy" id="2804532"/>
    <lineage>
        <taxon>Bacteria</taxon>
        <taxon>Pseudomonadati</taxon>
        <taxon>Pseudomonadota</taxon>
        <taxon>Alphaproteobacteria</taxon>
        <taxon>Acetobacterales</taxon>
        <taxon>Roseomonadaceae</taxon>
        <taxon>Belnapia</taxon>
    </lineage>
</organism>
<dbReference type="PANTHER" id="PTHR12815:SF42">
    <property type="entry name" value="BACTERIAL SURFACE ANTIGEN (D15) DOMAIN-CONTAINING PROTEIN"/>
    <property type="match status" value="1"/>
</dbReference>
<evidence type="ECO:0000256" key="2">
    <source>
        <dbReference type="ARBA" id="ARBA00022452"/>
    </source>
</evidence>
<evidence type="ECO:0000256" key="4">
    <source>
        <dbReference type="SAM" id="SignalP"/>
    </source>
</evidence>
<dbReference type="Gene3D" id="3.10.20.310">
    <property type="entry name" value="membrane protein fhac"/>
    <property type="match status" value="1"/>
</dbReference>
<dbReference type="InterPro" id="IPR010827">
    <property type="entry name" value="BamA/TamA_POTRA"/>
</dbReference>
<reference evidence="7 8" key="1">
    <citation type="submission" date="2021-01" db="EMBL/GenBank/DDBJ databases">
        <title>Belnapia mucosa sp. nov. and Belnapia arida sp. nov., isolated from the Tabernas Desert (Almeria, Spain).</title>
        <authorList>
            <person name="Molina-Menor E."/>
            <person name="Vidal-Verdu A."/>
            <person name="Calonge A."/>
            <person name="Satari L."/>
            <person name="Pereto Magraner J."/>
            <person name="Porcar Miralles M."/>
        </authorList>
    </citation>
    <scope>NUCLEOTIDE SEQUENCE [LARGE SCALE GENOMIC DNA]</scope>
    <source>
        <strain evidence="7 8">T6</strain>
    </source>
</reference>
<dbReference type="EMBL" id="JAEUXJ010000006">
    <property type="protein sequence ID" value="MBL6456941.1"/>
    <property type="molecule type" value="Genomic_DNA"/>
</dbReference>
<keyword evidence="3" id="KW-0472">Membrane</keyword>